<dbReference type="InterPro" id="IPR020818">
    <property type="entry name" value="Chaperonin_GroES"/>
</dbReference>
<evidence type="ECO:0000313" key="2">
    <source>
        <dbReference type="EMBL" id="ASN63168.1"/>
    </source>
</evidence>
<name>A0A221S2M3_9VIRU</name>
<keyword evidence="1" id="KW-0143">Chaperone</keyword>
<evidence type="ECO:0000256" key="1">
    <source>
        <dbReference type="ARBA" id="ARBA00023186"/>
    </source>
</evidence>
<dbReference type="SUPFAM" id="SSF50129">
    <property type="entry name" value="GroES-like"/>
    <property type="match status" value="1"/>
</dbReference>
<organism evidence="2">
    <name type="scientific">uncultured virus</name>
    <dbReference type="NCBI Taxonomy" id="340016"/>
    <lineage>
        <taxon>Viruses</taxon>
        <taxon>environmental samples</taxon>
    </lineage>
</organism>
<dbReference type="SMART" id="SM00883">
    <property type="entry name" value="Cpn10"/>
    <property type="match status" value="1"/>
</dbReference>
<gene>
    <name evidence="2" type="primary">groES</name>
</gene>
<proteinExistence type="predicted"/>
<dbReference type="PRINTS" id="PR00297">
    <property type="entry name" value="CHAPERONIN10"/>
</dbReference>
<sequence>MTVKNEAGVRPTRYGLVVKPERAENKQGSVFLPDEVVDKHKWRKSQGVVVAKGALAFTMGTPGTPEYFEDRDAPQVGDTVFFREYNGQQVAEAGEDRYIILQDSEIIGVKIND</sequence>
<protein>
    <submittedName>
        <fullName evidence="2">Co-chaperonin GroES</fullName>
    </submittedName>
</protein>
<dbReference type="GO" id="GO:0005524">
    <property type="term" value="F:ATP binding"/>
    <property type="evidence" value="ECO:0007669"/>
    <property type="project" value="InterPro"/>
</dbReference>
<dbReference type="Pfam" id="PF00166">
    <property type="entry name" value="Cpn10"/>
    <property type="match status" value="1"/>
</dbReference>
<dbReference type="GO" id="GO:0044183">
    <property type="term" value="F:protein folding chaperone"/>
    <property type="evidence" value="ECO:0007669"/>
    <property type="project" value="InterPro"/>
</dbReference>
<accession>A0A221S2M3</accession>
<dbReference type="InterPro" id="IPR011032">
    <property type="entry name" value="GroES-like_sf"/>
</dbReference>
<reference evidence="2" key="1">
    <citation type="submission" date="2016-03" db="EMBL/GenBank/DDBJ databases">
        <title>Novel chaperonins are prevalent in the virioplankton and link to viral biology and ecology.</title>
        <authorList>
            <person name="Marine R.L."/>
            <person name="Nasko D.J."/>
            <person name="Polson S.W."/>
            <person name="Wommack K.E."/>
        </authorList>
    </citation>
    <scope>NUCLEOTIDE SEQUENCE</scope>
</reference>
<dbReference type="CDD" id="cd00320">
    <property type="entry name" value="cpn10"/>
    <property type="match status" value="1"/>
</dbReference>
<dbReference type="InterPro" id="IPR037124">
    <property type="entry name" value="Chaperonin_GroES_sf"/>
</dbReference>
<dbReference type="Gene3D" id="2.30.33.40">
    <property type="entry name" value="GroES chaperonin"/>
    <property type="match status" value="1"/>
</dbReference>
<dbReference type="EMBL" id="KU970574">
    <property type="protein sequence ID" value="ASN63168.1"/>
    <property type="molecule type" value="Genomic_DNA"/>
</dbReference>